<name>A0A9W6YNA9_9STRA</name>
<accession>A0A9W6YNA9</accession>
<dbReference type="PANTHER" id="PTHR46586:SF3">
    <property type="entry name" value="ANKYRIN REPEAT-CONTAINING PROTEIN"/>
    <property type="match status" value="1"/>
</dbReference>
<reference evidence="1" key="1">
    <citation type="submission" date="2023-04" db="EMBL/GenBank/DDBJ databases">
        <title>Phytophthora fragariaefolia NBRC 109709.</title>
        <authorList>
            <person name="Ichikawa N."/>
            <person name="Sato H."/>
            <person name="Tonouchi N."/>
        </authorList>
    </citation>
    <scope>NUCLEOTIDE SEQUENCE</scope>
    <source>
        <strain evidence="1">NBRC 109709</strain>
    </source>
</reference>
<dbReference type="InterPro" id="IPR052050">
    <property type="entry name" value="SecEffector_AnkRepeat"/>
</dbReference>
<evidence type="ECO:0000313" key="2">
    <source>
        <dbReference type="Proteomes" id="UP001165121"/>
    </source>
</evidence>
<proteinExistence type="predicted"/>
<dbReference type="AlphaFoldDB" id="A0A9W6YNA9"/>
<dbReference type="OrthoDB" id="112837at2759"/>
<protein>
    <submittedName>
        <fullName evidence="1">Unnamed protein product</fullName>
    </submittedName>
</protein>
<dbReference type="Pfam" id="PF12796">
    <property type="entry name" value="Ank_2"/>
    <property type="match status" value="1"/>
</dbReference>
<dbReference type="Gene3D" id="1.25.40.20">
    <property type="entry name" value="Ankyrin repeat-containing domain"/>
    <property type="match status" value="1"/>
</dbReference>
<dbReference type="Proteomes" id="UP001165121">
    <property type="component" value="Unassembled WGS sequence"/>
</dbReference>
<dbReference type="InterPro" id="IPR036770">
    <property type="entry name" value="Ankyrin_rpt-contain_sf"/>
</dbReference>
<dbReference type="PANTHER" id="PTHR46586">
    <property type="entry name" value="ANKYRIN REPEAT-CONTAINING PROTEIN"/>
    <property type="match status" value="1"/>
</dbReference>
<keyword evidence="2" id="KW-1185">Reference proteome</keyword>
<dbReference type="SUPFAM" id="SSF48403">
    <property type="entry name" value="Ankyrin repeat"/>
    <property type="match status" value="1"/>
</dbReference>
<comment type="caution">
    <text evidence="1">The sequence shown here is derived from an EMBL/GenBank/DDBJ whole genome shotgun (WGS) entry which is preliminary data.</text>
</comment>
<dbReference type="EMBL" id="BSXT01010956">
    <property type="protein sequence ID" value="GMF82250.1"/>
    <property type="molecule type" value="Genomic_DNA"/>
</dbReference>
<sequence>MVKAVRYNHLNVVKWLTANKRKTSTVKPMNLAAAHGHLEVVKWLHENGRGGCTTVAMTAAANGGHLSVMKFLAANYSLNWSEKAIAKAQNNGHTTVVKWLYFHLGMRLLPAFAINAARNDYIDLLEFMSTETVTQADAKTRSLMSAVASARRTLERKLES</sequence>
<gene>
    <name evidence="1" type="ORF">Pfra01_002884200</name>
</gene>
<dbReference type="InterPro" id="IPR002110">
    <property type="entry name" value="Ankyrin_rpt"/>
</dbReference>
<evidence type="ECO:0000313" key="1">
    <source>
        <dbReference type="EMBL" id="GMF82250.1"/>
    </source>
</evidence>
<organism evidence="1 2">
    <name type="scientific">Phytophthora fragariaefolia</name>
    <dbReference type="NCBI Taxonomy" id="1490495"/>
    <lineage>
        <taxon>Eukaryota</taxon>
        <taxon>Sar</taxon>
        <taxon>Stramenopiles</taxon>
        <taxon>Oomycota</taxon>
        <taxon>Peronosporomycetes</taxon>
        <taxon>Peronosporales</taxon>
        <taxon>Peronosporaceae</taxon>
        <taxon>Phytophthora</taxon>
    </lineage>
</organism>